<dbReference type="PROSITE" id="PS00746">
    <property type="entry name" value="NIFH_FRXC_1"/>
    <property type="match status" value="1"/>
</dbReference>
<evidence type="ECO:0000256" key="10">
    <source>
        <dbReference type="ARBA" id="ARBA00023014"/>
    </source>
</evidence>
<proteinExistence type="inferred from homology"/>
<dbReference type="GO" id="GO:0051539">
    <property type="term" value="F:4 iron, 4 sulfur cluster binding"/>
    <property type="evidence" value="ECO:0007669"/>
    <property type="project" value="UniProtKB-KW"/>
</dbReference>
<dbReference type="GO" id="GO:0005524">
    <property type="term" value="F:ATP binding"/>
    <property type="evidence" value="ECO:0007669"/>
    <property type="project" value="UniProtKB-KW"/>
</dbReference>
<keyword evidence="9 12" id="KW-0408">Iron</keyword>
<evidence type="ECO:0000256" key="4">
    <source>
        <dbReference type="ARBA" id="ARBA00011738"/>
    </source>
</evidence>
<dbReference type="AlphaFoldDB" id="A0A7C6Z6P9"/>
<dbReference type="InterPro" id="IPR030655">
    <property type="entry name" value="NifH/chlL_CS"/>
</dbReference>
<evidence type="ECO:0000313" key="14">
    <source>
        <dbReference type="Proteomes" id="UP000553059"/>
    </source>
</evidence>
<reference evidence="13 14" key="1">
    <citation type="journal article" date="2020" name="Biotechnol. Biofuels">
        <title>New insights from the biogas microbiome by comprehensive genome-resolved metagenomics of nearly 1600 species originating from multiple anaerobic digesters.</title>
        <authorList>
            <person name="Campanaro S."/>
            <person name="Treu L."/>
            <person name="Rodriguez-R L.M."/>
            <person name="Kovalovszki A."/>
            <person name="Ziels R.M."/>
            <person name="Maus I."/>
            <person name="Zhu X."/>
            <person name="Kougias P.G."/>
            <person name="Basile A."/>
            <person name="Luo G."/>
            <person name="Schluter A."/>
            <person name="Konstantinidis K.T."/>
            <person name="Angelidaki I."/>
        </authorList>
    </citation>
    <scope>NUCLEOTIDE SEQUENCE [LARGE SCALE GENOMIC DNA]</scope>
    <source>
        <strain evidence="13">AS05jafATM_4</strain>
    </source>
</reference>
<dbReference type="GO" id="GO:0016163">
    <property type="term" value="F:nitrogenase activity"/>
    <property type="evidence" value="ECO:0007669"/>
    <property type="project" value="UniProtKB-EC"/>
</dbReference>
<comment type="subunit">
    <text evidence="4">Homodimer.</text>
</comment>
<dbReference type="InterPro" id="IPR000392">
    <property type="entry name" value="NifH/frxC"/>
</dbReference>
<evidence type="ECO:0000256" key="2">
    <source>
        <dbReference type="ARBA" id="ARBA00002234"/>
    </source>
</evidence>
<keyword evidence="7 12" id="KW-0547">Nucleotide-binding</keyword>
<dbReference type="Gene3D" id="3.40.50.300">
    <property type="entry name" value="P-loop containing nucleotide triphosphate hydrolases"/>
    <property type="match status" value="1"/>
</dbReference>
<dbReference type="SUPFAM" id="SSF52540">
    <property type="entry name" value="P-loop containing nucleoside triphosphate hydrolases"/>
    <property type="match status" value="1"/>
</dbReference>
<evidence type="ECO:0000256" key="11">
    <source>
        <dbReference type="ARBA" id="ARBA00047967"/>
    </source>
</evidence>
<keyword evidence="12" id="KW-0560">Oxidoreductase</keyword>
<evidence type="ECO:0000256" key="1">
    <source>
        <dbReference type="ARBA" id="ARBA00001966"/>
    </source>
</evidence>
<dbReference type="PROSITE" id="PS51026">
    <property type="entry name" value="NIFH_FRXC_3"/>
    <property type="match status" value="1"/>
</dbReference>
<dbReference type="CDD" id="cd02040">
    <property type="entry name" value="NifH"/>
    <property type="match status" value="1"/>
</dbReference>
<evidence type="ECO:0000313" key="13">
    <source>
        <dbReference type="EMBL" id="HHY28424.1"/>
    </source>
</evidence>
<keyword evidence="8 12" id="KW-0067">ATP-binding</keyword>
<dbReference type="PIRSF" id="PIRSF000363">
    <property type="entry name" value="Nitrogenase_iron"/>
    <property type="match status" value="1"/>
</dbReference>
<comment type="function">
    <text evidence="2">The key enzymatic reactions in nitrogen fixation are catalyzed by the nitrogenase complex, which has 2 components: the iron protein and the molybdenum-iron protein.</text>
</comment>
<dbReference type="PRINTS" id="PR00091">
    <property type="entry name" value="NITROGNASEII"/>
</dbReference>
<protein>
    <recommendedName>
        <fullName evidence="5">nitrogenase</fullName>
        <ecNumber evidence="5">1.18.6.1</ecNumber>
    </recommendedName>
</protein>
<comment type="similarity">
    <text evidence="3 12">Belongs to the NifH/BchL/ChlL family.</text>
</comment>
<evidence type="ECO:0000256" key="12">
    <source>
        <dbReference type="RuleBase" id="RU003688"/>
    </source>
</evidence>
<gene>
    <name evidence="13" type="ORF">GX523_17120</name>
</gene>
<dbReference type="Pfam" id="PF00142">
    <property type="entry name" value="Fer4_NifH"/>
    <property type="match status" value="1"/>
</dbReference>
<evidence type="ECO:0000256" key="5">
    <source>
        <dbReference type="ARBA" id="ARBA00012773"/>
    </source>
</evidence>
<comment type="cofactor">
    <cofactor evidence="1">
        <name>[4Fe-4S] cluster</name>
        <dbReference type="ChEBI" id="CHEBI:49883"/>
    </cofactor>
</comment>
<dbReference type="EC" id="1.18.6.1" evidence="5"/>
<evidence type="ECO:0000256" key="6">
    <source>
        <dbReference type="ARBA" id="ARBA00022723"/>
    </source>
</evidence>
<accession>A0A7C6Z6P9</accession>
<name>A0A7C6Z6P9_9FIRM</name>
<keyword evidence="6 12" id="KW-0479">Metal-binding</keyword>
<dbReference type="GO" id="GO:0046872">
    <property type="term" value="F:metal ion binding"/>
    <property type="evidence" value="ECO:0007669"/>
    <property type="project" value="UniProtKB-KW"/>
</dbReference>
<evidence type="ECO:0000256" key="3">
    <source>
        <dbReference type="ARBA" id="ARBA00005504"/>
    </source>
</evidence>
<evidence type="ECO:0000256" key="7">
    <source>
        <dbReference type="ARBA" id="ARBA00022741"/>
    </source>
</evidence>
<sequence length="252" mass="27252">MIRAAIYGKGGIGKSTTTSNLAVALSGMGYKVMQIGCDPKADSTRMLTGGRPIQTVLELVRSKRDDLQVSDFVQEGYNGVLCVEAGGPMPGIGCAGRGIITAFDTLAEMKAYEVYQPDIVLYDVLGDVVCGGFAMPLRGEYTDVVFIITSGEMMSIYAASNIAAALANFRNRDYARYGGLILNRRNVDKEMELVQQLAAETQGELISVIPRAAEIQRGEEQGKTVMELCPEAGIAQSYRTLARRFIEVCGHE</sequence>
<evidence type="ECO:0000256" key="8">
    <source>
        <dbReference type="ARBA" id="ARBA00022840"/>
    </source>
</evidence>
<dbReference type="InterPro" id="IPR027417">
    <property type="entry name" value="P-loop_NTPase"/>
</dbReference>
<dbReference type="EMBL" id="DUTF01000362">
    <property type="protein sequence ID" value="HHY28424.1"/>
    <property type="molecule type" value="Genomic_DNA"/>
</dbReference>
<evidence type="ECO:0000256" key="9">
    <source>
        <dbReference type="ARBA" id="ARBA00023004"/>
    </source>
</evidence>
<organism evidence="13 14">
    <name type="scientific">Desulfitobacterium dehalogenans</name>
    <dbReference type="NCBI Taxonomy" id="36854"/>
    <lineage>
        <taxon>Bacteria</taxon>
        <taxon>Bacillati</taxon>
        <taxon>Bacillota</taxon>
        <taxon>Clostridia</taxon>
        <taxon>Eubacteriales</taxon>
        <taxon>Desulfitobacteriaceae</taxon>
        <taxon>Desulfitobacterium</taxon>
    </lineage>
</organism>
<dbReference type="PANTHER" id="PTHR42864:SF2">
    <property type="entry name" value="LIGHT-INDEPENDENT PROTOCHLOROPHYLLIDE REDUCTASE IRON-SULFUR ATP-BINDING PROTEIN"/>
    <property type="match status" value="1"/>
</dbReference>
<dbReference type="PROSITE" id="PS00692">
    <property type="entry name" value="NIFH_FRXC_2"/>
    <property type="match status" value="1"/>
</dbReference>
<keyword evidence="12" id="KW-0004">4Fe-4S</keyword>
<dbReference type="Proteomes" id="UP000553059">
    <property type="component" value="Unassembled WGS sequence"/>
</dbReference>
<dbReference type="PANTHER" id="PTHR42864">
    <property type="entry name" value="LIGHT-INDEPENDENT PROTOCHLOROPHYLLIDE REDUCTASE IRON-SULFUR ATP-BINDING PROTEIN"/>
    <property type="match status" value="1"/>
</dbReference>
<comment type="catalytic activity">
    <reaction evidence="11">
        <text>N2 + 8 reduced [2Fe-2S]-[ferredoxin] + 16 ATP + 16 H2O = H2 + 8 oxidized [2Fe-2S]-[ferredoxin] + 2 NH4(+) + 16 ADP + 16 phosphate + 6 H(+)</text>
        <dbReference type="Rhea" id="RHEA:21448"/>
        <dbReference type="Rhea" id="RHEA-COMP:10000"/>
        <dbReference type="Rhea" id="RHEA-COMP:10001"/>
        <dbReference type="ChEBI" id="CHEBI:15377"/>
        <dbReference type="ChEBI" id="CHEBI:15378"/>
        <dbReference type="ChEBI" id="CHEBI:17997"/>
        <dbReference type="ChEBI" id="CHEBI:18276"/>
        <dbReference type="ChEBI" id="CHEBI:28938"/>
        <dbReference type="ChEBI" id="CHEBI:30616"/>
        <dbReference type="ChEBI" id="CHEBI:33737"/>
        <dbReference type="ChEBI" id="CHEBI:33738"/>
        <dbReference type="ChEBI" id="CHEBI:43474"/>
        <dbReference type="ChEBI" id="CHEBI:456216"/>
        <dbReference type="EC" id="1.18.6.1"/>
    </reaction>
</comment>
<comment type="caution">
    <text evidence="13">The sequence shown here is derived from an EMBL/GenBank/DDBJ whole genome shotgun (WGS) entry which is preliminary data.</text>
</comment>
<keyword evidence="10 12" id="KW-0411">Iron-sulfur</keyword>